<name>F2KT26_ARCVS</name>
<dbReference type="eggNOG" id="arCOG01042">
    <property type="taxonomic scope" value="Archaea"/>
</dbReference>
<dbReference type="EMBL" id="CP002588">
    <property type="protein sequence ID" value="AEA47056.1"/>
    <property type="molecule type" value="Genomic_DNA"/>
</dbReference>
<evidence type="ECO:0000313" key="1">
    <source>
        <dbReference type="EMBL" id="AEA47056.1"/>
    </source>
</evidence>
<dbReference type="Proteomes" id="UP000008136">
    <property type="component" value="Chromosome"/>
</dbReference>
<protein>
    <recommendedName>
        <fullName evidence="3">Exosome subunit</fullName>
    </recommendedName>
</protein>
<evidence type="ECO:0000313" key="2">
    <source>
        <dbReference type="Proteomes" id="UP000008136"/>
    </source>
</evidence>
<dbReference type="PANTHER" id="PTHR38816">
    <property type="entry name" value="EXOSOME SUBUNIT, DUF54 FAMILY-RELATED"/>
    <property type="match status" value="1"/>
</dbReference>
<dbReference type="RefSeq" id="WP_013683720.1">
    <property type="nucleotide sequence ID" value="NC_015320.1"/>
</dbReference>
<dbReference type="GeneID" id="10394158"/>
<dbReference type="SUPFAM" id="SSF55282">
    <property type="entry name" value="RL5-like"/>
    <property type="match status" value="1"/>
</dbReference>
<dbReference type="Pfam" id="PF01877">
    <property type="entry name" value="RNA_binding"/>
    <property type="match status" value="1"/>
</dbReference>
<organism evidence="1 2">
    <name type="scientific">Archaeoglobus veneficus (strain DSM 11195 / SNP6)</name>
    <dbReference type="NCBI Taxonomy" id="693661"/>
    <lineage>
        <taxon>Archaea</taxon>
        <taxon>Methanobacteriati</taxon>
        <taxon>Methanobacteriota</taxon>
        <taxon>Archaeoglobi</taxon>
        <taxon>Archaeoglobales</taxon>
        <taxon>Archaeoglobaceae</taxon>
        <taxon>Archaeoglobus</taxon>
    </lineage>
</organism>
<dbReference type="OrthoDB" id="10874at2157"/>
<gene>
    <name evidence="1" type="ordered locus">Arcve_1045</name>
</gene>
<evidence type="ECO:0008006" key="3">
    <source>
        <dbReference type="Google" id="ProtNLM"/>
    </source>
</evidence>
<dbReference type="HOGENOM" id="CLU_131306_0_0_2"/>
<proteinExistence type="predicted"/>
<accession>F2KT26</accession>
<reference evidence="1 2" key="1">
    <citation type="submission" date="2011-03" db="EMBL/GenBank/DDBJ databases">
        <title>The complete genome of Archaeoglobus veneficus SNP6.</title>
        <authorList>
            <consortium name="US DOE Joint Genome Institute (JGI-PGF)"/>
            <person name="Lucas S."/>
            <person name="Copeland A."/>
            <person name="Lapidus A."/>
            <person name="Bruce D."/>
            <person name="Goodwin L."/>
            <person name="Pitluck S."/>
            <person name="Kyrpides N."/>
            <person name="Mavromatis K."/>
            <person name="Pagani I."/>
            <person name="Ivanova N."/>
            <person name="Mikhailova N."/>
            <person name="Lu M."/>
            <person name="Detter J.C."/>
            <person name="Tapia R."/>
            <person name="Han C."/>
            <person name="Land M."/>
            <person name="Hauser L."/>
            <person name="Markowitz V."/>
            <person name="Cheng J.-F."/>
            <person name="Hugenholtz P."/>
            <person name="Woyke T."/>
            <person name="Wu D."/>
            <person name="Spring S."/>
            <person name="Brambilla E."/>
            <person name="Klenk H.-P."/>
            <person name="Eisen J.A."/>
        </authorList>
    </citation>
    <scope>NUCLEOTIDE SEQUENCE [LARGE SCALE GENOMIC DNA]</scope>
    <source>
        <strain>SNP6</strain>
    </source>
</reference>
<sequence length="147" mass="17028">MQKPKIERIIVTAVVYTTEDMEKVGEAISTLFPFEFEIVVSEAKGHYGNPMKFLEVEIAKKREIKEFWNYLMELIGEQREYLLNTIDEKLDEQNVLHIRIDKQKAYLGEIELGGRDSIVVKAKIVTYPARRDKALEAAKELIEHGIC</sequence>
<dbReference type="InterPro" id="IPR002739">
    <property type="entry name" value="PAB1135-like"/>
</dbReference>
<dbReference type="AlphaFoldDB" id="F2KT26"/>
<dbReference type="InterPro" id="IPR022803">
    <property type="entry name" value="Ribosomal_uL5_dom_sf"/>
</dbReference>
<dbReference type="STRING" id="693661.Arcve_1045"/>
<keyword evidence="2" id="KW-1185">Reference proteome</keyword>
<dbReference type="KEGG" id="ave:Arcve_1045"/>
<dbReference type="Gene3D" id="3.30.1440.10">
    <property type="match status" value="1"/>
</dbReference>
<dbReference type="PANTHER" id="PTHR38816:SF1">
    <property type="entry name" value="EXOSOME SUBUNIT"/>
    <property type="match status" value="1"/>
</dbReference>